<dbReference type="Proteomes" id="UP000197424">
    <property type="component" value="Chromosome"/>
</dbReference>
<sequence>MLIRQPSKTQTALHKDIFKQSSSNTVPFSDFRQKSPFYATK</sequence>
<gene>
    <name evidence="1" type="ORF">LHGZ1_2506</name>
</gene>
<evidence type="ECO:0000313" key="1">
    <source>
        <dbReference type="EMBL" id="ASJ25337.1"/>
    </source>
</evidence>
<evidence type="ECO:0000313" key="2">
    <source>
        <dbReference type="Proteomes" id="UP000197424"/>
    </source>
</evidence>
<reference evidence="2" key="1">
    <citation type="submission" date="2017-06" db="EMBL/GenBank/DDBJ databases">
        <title>Whole genome sequence of Laribacter hongkongensis LHGZ1.</title>
        <authorList>
            <person name="Chen D."/>
            <person name="Wu H."/>
            <person name="Chen J."/>
        </authorList>
    </citation>
    <scope>NUCLEOTIDE SEQUENCE [LARGE SCALE GENOMIC DNA]</scope>
    <source>
        <strain evidence="2">LHGZ1</strain>
    </source>
</reference>
<dbReference type="EMBL" id="CP022115">
    <property type="protein sequence ID" value="ASJ25337.1"/>
    <property type="molecule type" value="Genomic_DNA"/>
</dbReference>
<organism evidence="1 2">
    <name type="scientific">Laribacter hongkongensis</name>
    <dbReference type="NCBI Taxonomy" id="168471"/>
    <lineage>
        <taxon>Bacteria</taxon>
        <taxon>Pseudomonadati</taxon>
        <taxon>Pseudomonadota</taxon>
        <taxon>Betaproteobacteria</taxon>
        <taxon>Neisseriales</taxon>
        <taxon>Aquaspirillaceae</taxon>
        <taxon>Laribacter</taxon>
    </lineage>
</organism>
<name>A0A248LKQ0_9NEIS</name>
<protein>
    <submittedName>
        <fullName evidence="1">Uncharacterized protein</fullName>
    </submittedName>
</protein>
<proteinExistence type="predicted"/>
<dbReference type="AlphaFoldDB" id="A0A248LKQ0"/>
<accession>A0A248LKQ0</accession>